<dbReference type="Proteomes" id="UP000005237">
    <property type="component" value="Unassembled WGS sequence"/>
</dbReference>
<dbReference type="AlphaFoldDB" id="A0A8R1EAC7"/>
<proteinExistence type="predicted"/>
<reference evidence="1" key="2">
    <citation type="submission" date="2022-06" db="UniProtKB">
        <authorList>
            <consortium name="EnsemblMetazoa"/>
        </authorList>
    </citation>
    <scope>IDENTIFICATION</scope>
    <source>
        <strain evidence="1">DF5081</strain>
    </source>
</reference>
<reference evidence="2" key="1">
    <citation type="submission" date="2010-08" db="EMBL/GenBank/DDBJ databases">
        <authorList>
            <consortium name="Caenorhabditis japonica Sequencing Consortium"/>
            <person name="Wilson R.K."/>
        </authorList>
    </citation>
    <scope>NUCLEOTIDE SEQUENCE [LARGE SCALE GENOMIC DNA]</scope>
    <source>
        <strain evidence="2">DF5081</strain>
    </source>
</reference>
<protein>
    <submittedName>
        <fullName evidence="1">Uncharacterized protein</fullName>
    </submittedName>
</protein>
<sequence length="30" mass="3626">QEAECPKHLSWKKYKQQRCEESVNYLTPSD</sequence>
<name>A0A8R1EAC7_CAEJA</name>
<dbReference type="EnsemblMetazoa" id="CJA32052.1">
    <property type="protein sequence ID" value="CJA32052.1"/>
    <property type="gene ID" value="WBGene00207899"/>
</dbReference>
<keyword evidence="2" id="KW-1185">Reference proteome</keyword>
<accession>A0A8R1EAC7</accession>
<organism evidence="1 2">
    <name type="scientific">Caenorhabditis japonica</name>
    <dbReference type="NCBI Taxonomy" id="281687"/>
    <lineage>
        <taxon>Eukaryota</taxon>
        <taxon>Metazoa</taxon>
        <taxon>Ecdysozoa</taxon>
        <taxon>Nematoda</taxon>
        <taxon>Chromadorea</taxon>
        <taxon>Rhabditida</taxon>
        <taxon>Rhabditina</taxon>
        <taxon>Rhabditomorpha</taxon>
        <taxon>Rhabditoidea</taxon>
        <taxon>Rhabditidae</taxon>
        <taxon>Peloderinae</taxon>
        <taxon>Caenorhabditis</taxon>
    </lineage>
</organism>
<evidence type="ECO:0000313" key="2">
    <source>
        <dbReference type="Proteomes" id="UP000005237"/>
    </source>
</evidence>
<evidence type="ECO:0000313" key="1">
    <source>
        <dbReference type="EnsemblMetazoa" id="CJA32052.1"/>
    </source>
</evidence>